<dbReference type="InterPro" id="IPR015422">
    <property type="entry name" value="PyrdxlP-dep_Trfase_small"/>
</dbReference>
<comment type="cofactor">
    <cofactor evidence="1">
        <name>pyridoxal 5'-phosphate</name>
        <dbReference type="ChEBI" id="CHEBI:597326"/>
    </cofactor>
</comment>
<dbReference type="InterPro" id="IPR005814">
    <property type="entry name" value="Aminotrans_3"/>
</dbReference>
<evidence type="ECO:0000256" key="4">
    <source>
        <dbReference type="RuleBase" id="RU003560"/>
    </source>
</evidence>
<evidence type="ECO:0000313" key="6">
    <source>
        <dbReference type="Proteomes" id="UP000236584"/>
    </source>
</evidence>
<dbReference type="KEGG" id="srub:C2R22_13385"/>
<dbReference type="Gene3D" id="3.40.640.10">
    <property type="entry name" value="Type I PLP-dependent aspartate aminotransferase-like (Major domain)"/>
    <property type="match status" value="1"/>
</dbReference>
<dbReference type="RefSeq" id="WP_103426198.1">
    <property type="nucleotide sequence ID" value="NZ_CP026309.1"/>
</dbReference>
<protein>
    <submittedName>
        <fullName evidence="5">Aspartate aminotransferase family protein</fullName>
    </submittedName>
</protein>
<dbReference type="AlphaFoldDB" id="A0A2I8VN43"/>
<keyword evidence="3 4" id="KW-0663">Pyridoxal phosphate</keyword>
<dbReference type="InterPro" id="IPR049704">
    <property type="entry name" value="Aminotrans_3_PPA_site"/>
</dbReference>
<sequence>MTRERDLLERDTDVLSDAMKIRFFPFVMETQEGSTLTGVDGDTLVDFTASWAVANTGYRHPLVCERITAQLDRAATNSVLSVPHEPVIALAERLRDLLDAEFETKVWFGHSGSEAGELISKALPAAGEGNTVITFEGSYHGITAGAATISGHSALAGFDADTVVTLPFPDRYRARLDSVDEEELTKRSLASVESALRDHDVAGIVTEPLQSDGGLLVPPDGFLEGLSDLCTEYGAYLVVDEVKAGLGRTGELFAHQHADIEPDAVVIGKPLGSGLPISAVVGRADLVDFEPAGHMMTTAAAPLPVAAAHATLDVIEDERLTERARRLGARLRASLEGLAEESPVVGDVRGRGLMHGVELVSAEGHAPDSELAAKTCLWARKHGLAVFYVGMESNVLELTPPLTISETELDRGCELLAAAIADARTKTLDSELLERYAGW</sequence>
<proteinExistence type="inferred from homology"/>
<dbReference type="CDD" id="cd00610">
    <property type="entry name" value="OAT_like"/>
    <property type="match status" value="1"/>
</dbReference>
<accession>A0A2I8VN43</accession>
<dbReference type="GO" id="GO:0042802">
    <property type="term" value="F:identical protein binding"/>
    <property type="evidence" value="ECO:0007669"/>
    <property type="project" value="TreeGrafter"/>
</dbReference>
<evidence type="ECO:0000256" key="3">
    <source>
        <dbReference type="ARBA" id="ARBA00022898"/>
    </source>
</evidence>
<dbReference type="Gene3D" id="3.90.1150.10">
    <property type="entry name" value="Aspartate Aminotransferase, domain 1"/>
    <property type="match status" value="1"/>
</dbReference>
<dbReference type="GeneID" id="35593102"/>
<keyword evidence="5" id="KW-0032">Aminotransferase</keyword>
<dbReference type="EMBL" id="CP026309">
    <property type="protein sequence ID" value="AUV82509.1"/>
    <property type="molecule type" value="Genomic_DNA"/>
</dbReference>
<organism evidence="5 6">
    <name type="scientific">Salinigranum rubrum</name>
    <dbReference type="NCBI Taxonomy" id="755307"/>
    <lineage>
        <taxon>Archaea</taxon>
        <taxon>Methanobacteriati</taxon>
        <taxon>Methanobacteriota</taxon>
        <taxon>Stenosarchaea group</taxon>
        <taxon>Halobacteria</taxon>
        <taxon>Halobacteriales</taxon>
        <taxon>Haloferacaceae</taxon>
        <taxon>Salinigranum</taxon>
    </lineage>
</organism>
<dbReference type="SUPFAM" id="SSF53383">
    <property type="entry name" value="PLP-dependent transferases"/>
    <property type="match status" value="1"/>
</dbReference>
<gene>
    <name evidence="5" type="ORF">C2R22_13385</name>
</gene>
<reference evidence="5 6" key="1">
    <citation type="submission" date="2018-01" db="EMBL/GenBank/DDBJ databases">
        <title>Complete genome sequence of Salinigranum rubrum GX10T, an extremely halophilic archaeon isolated from a marine solar saltern.</title>
        <authorList>
            <person name="Han S."/>
        </authorList>
    </citation>
    <scope>NUCLEOTIDE SEQUENCE [LARGE SCALE GENOMIC DNA]</scope>
    <source>
        <strain evidence="5 6">GX10</strain>
    </source>
</reference>
<evidence type="ECO:0000256" key="1">
    <source>
        <dbReference type="ARBA" id="ARBA00001933"/>
    </source>
</evidence>
<dbReference type="Proteomes" id="UP000236584">
    <property type="component" value="Chromosome"/>
</dbReference>
<evidence type="ECO:0000313" key="5">
    <source>
        <dbReference type="EMBL" id="AUV82509.1"/>
    </source>
</evidence>
<dbReference type="GO" id="GO:0008483">
    <property type="term" value="F:transaminase activity"/>
    <property type="evidence" value="ECO:0007669"/>
    <property type="project" value="UniProtKB-KW"/>
</dbReference>
<keyword evidence="6" id="KW-1185">Reference proteome</keyword>
<dbReference type="PIRSF" id="PIRSF000521">
    <property type="entry name" value="Transaminase_4ab_Lys_Orn"/>
    <property type="match status" value="1"/>
</dbReference>
<keyword evidence="5" id="KW-0808">Transferase</keyword>
<dbReference type="InterPro" id="IPR015424">
    <property type="entry name" value="PyrdxlP-dep_Trfase"/>
</dbReference>
<dbReference type="InterPro" id="IPR015421">
    <property type="entry name" value="PyrdxlP-dep_Trfase_major"/>
</dbReference>
<dbReference type="PANTHER" id="PTHR11986">
    <property type="entry name" value="AMINOTRANSFERASE CLASS III"/>
    <property type="match status" value="1"/>
</dbReference>
<dbReference type="PROSITE" id="PS00600">
    <property type="entry name" value="AA_TRANSFER_CLASS_3"/>
    <property type="match status" value="1"/>
</dbReference>
<dbReference type="Pfam" id="PF00202">
    <property type="entry name" value="Aminotran_3"/>
    <property type="match status" value="1"/>
</dbReference>
<comment type="similarity">
    <text evidence="2 4">Belongs to the class-III pyridoxal-phosphate-dependent aminotransferase family.</text>
</comment>
<evidence type="ECO:0000256" key="2">
    <source>
        <dbReference type="ARBA" id="ARBA00008954"/>
    </source>
</evidence>
<name>A0A2I8VN43_9EURY</name>
<dbReference type="InterPro" id="IPR050103">
    <property type="entry name" value="Class-III_PLP-dep_AT"/>
</dbReference>
<dbReference type="OrthoDB" id="6534at2157"/>
<dbReference type="GO" id="GO:0030170">
    <property type="term" value="F:pyridoxal phosphate binding"/>
    <property type="evidence" value="ECO:0007669"/>
    <property type="project" value="InterPro"/>
</dbReference>
<dbReference type="PANTHER" id="PTHR11986:SF58">
    <property type="entry name" value="LEUCINE_METHIONINE RACEMASE"/>
    <property type="match status" value="1"/>
</dbReference>